<evidence type="ECO:0000256" key="4">
    <source>
        <dbReference type="ARBA" id="ARBA00023163"/>
    </source>
</evidence>
<dbReference type="InterPro" id="IPR036388">
    <property type="entry name" value="WH-like_DNA-bd_sf"/>
</dbReference>
<reference evidence="6" key="1">
    <citation type="submission" date="2022-08" db="EMBL/GenBank/DDBJ databases">
        <title>Nisaea acidiphila sp. nov., isolated from a marine algal debris and emended description of the genus Nisaea Urios et al. 2008.</title>
        <authorList>
            <person name="Kwon K."/>
        </authorList>
    </citation>
    <scope>NUCLEOTIDE SEQUENCE</scope>
    <source>
        <strain evidence="6">MEBiC11861</strain>
    </source>
</reference>
<dbReference type="SUPFAM" id="SSF53850">
    <property type="entry name" value="Periplasmic binding protein-like II"/>
    <property type="match status" value="1"/>
</dbReference>
<protein>
    <submittedName>
        <fullName evidence="6">LysR family transcriptional regulator</fullName>
    </submittedName>
</protein>
<evidence type="ECO:0000256" key="3">
    <source>
        <dbReference type="ARBA" id="ARBA00023125"/>
    </source>
</evidence>
<evidence type="ECO:0000256" key="1">
    <source>
        <dbReference type="ARBA" id="ARBA00009437"/>
    </source>
</evidence>
<feature type="domain" description="HTH lysR-type" evidence="5">
    <location>
        <begin position="4"/>
        <end position="62"/>
    </location>
</feature>
<dbReference type="Pfam" id="PF03466">
    <property type="entry name" value="LysR_substrate"/>
    <property type="match status" value="1"/>
</dbReference>
<name>A0A9J7AKQ9_9PROT</name>
<dbReference type="GO" id="GO:0043565">
    <property type="term" value="F:sequence-specific DNA binding"/>
    <property type="evidence" value="ECO:0007669"/>
    <property type="project" value="TreeGrafter"/>
</dbReference>
<dbReference type="EMBL" id="CP102480">
    <property type="protein sequence ID" value="UUX48072.1"/>
    <property type="molecule type" value="Genomic_DNA"/>
</dbReference>
<dbReference type="Gene3D" id="3.40.190.290">
    <property type="match status" value="1"/>
</dbReference>
<evidence type="ECO:0000259" key="5">
    <source>
        <dbReference type="PROSITE" id="PS50931"/>
    </source>
</evidence>
<dbReference type="Proteomes" id="UP001060336">
    <property type="component" value="Chromosome"/>
</dbReference>
<dbReference type="AlphaFoldDB" id="A0A9J7AKQ9"/>
<dbReference type="InterPro" id="IPR058163">
    <property type="entry name" value="LysR-type_TF_proteobact-type"/>
</dbReference>
<comment type="similarity">
    <text evidence="1">Belongs to the LysR transcriptional regulatory family.</text>
</comment>
<dbReference type="SUPFAM" id="SSF46785">
    <property type="entry name" value="Winged helix' DNA-binding domain"/>
    <property type="match status" value="1"/>
</dbReference>
<dbReference type="PANTHER" id="PTHR30537:SF3">
    <property type="entry name" value="TRANSCRIPTIONAL REGULATORY PROTEIN"/>
    <property type="match status" value="1"/>
</dbReference>
<sequence length="287" mass="30895">MQILDWYELQVLAAVRRSGSIAGAARLLGVDQTTVSRRLARLQEAAGMDLLVRGPGRRLSLTALGEELAVRAQRMEAESEAAAALLGERHGAVAGTVRLTAVPVLVNRLLAPAAGPLLAAHPDLALELVPENRDLSLTRREADLALRLARPVTGGSEVKARRIGTLSYKVYERRSGTHSEGWVLYEEAMAHLPHARWLARQARRPGEAAAGLHVGDAETAQEAVASGTGRSILPVQVAEGDARLRAVERAWEEALPEREIWLLSHARQPNAAAIGAVSVWLETLFSA</sequence>
<keyword evidence="7" id="KW-1185">Reference proteome</keyword>
<evidence type="ECO:0000313" key="7">
    <source>
        <dbReference type="Proteomes" id="UP001060336"/>
    </source>
</evidence>
<evidence type="ECO:0000256" key="2">
    <source>
        <dbReference type="ARBA" id="ARBA00023015"/>
    </source>
</evidence>
<proteinExistence type="inferred from homology"/>
<dbReference type="KEGG" id="naci:NUH88_11640"/>
<dbReference type="InterPro" id="IPR005119">
    <property type="entry name" value="LysR_subst-bd"/>
</dbReference>
<dbReference type="PROSITE" id="PS50931">
    <property type="entry name" value="HTH_LYSR"/>
    <property type="match status" value="1"/>
</dbReference>
<dbReference type="Pfam" id="PF00126">
    <property type="entry name" value="HTH_1"/>
    <property type="match status" value="1"/>
</dbReference>
<gene>
    <name evidence="6" type="ORF">NUH88_11640</name>
</gene>
<dbReference type="RefSeq" id="WP_257766580.1">
    <property type="nucleotide sequence ID" value="NZ_CP102480.1"/>
</dbReference>
<keyword evidence="2" id="KW-0805">Transcription regulation</keyword>
<dbReference type="Gene3D" id="1.10.10.10">
    <property type="entry name" value="Winged helix-like DNA-binding domain superfamily/Winged helix DNA-binding domain"/>
    <property type="match status" value="1"/>
</dbReference>
<dbReference type="GO" id="GO:0003700">
    <property type="term" value="F:DNA-binding transcription factor activity"/>
    <property type="evidence" value="ECO:0007669"/>
    <property type="project" value="InterPro"/>
</dbReference>
<organism evidence="6 7">
    <name type="scientific">Nisaea acidiphila</name>
    <dbReference type="NCBI Taxonomy" id="1862145"/>
    <lineage>
        <taxon>Bacteria</taxon>
        <taxon>Pseudomonadati</taxon>
        <taxon>Pseudomonadota</taxon>
        <taxon>Alphaproteobacteria</taxon>
        <taxon>Rhodospirillales</taxon>
        <taxon>Thalassobaculaceae</taxon>
        <taxon>Nisaea</taxon>
    </lineage>
</organism>
<evidence type="ECO:0000313" key="6">
    <source>
        <dbReference type="EMBL" id="UUX48072.1"/>
    </source>
</evidence>
<dbReference type="GO" id="GO:0006351">
    <property type="term" value="P:DNA-templated transcription"/>
    <property type="evidence" value="ECO:0007669"/>
    <property type="project" value="TreeGrafter"/>
</dbReference>
<dbReference type="InterPro" id="IPR000847">
    <property type="entry name" value="LysR_HTH_N"/>
</dbReference>
<accession>A0A9J7AKQ9</accession>
<dbReference type="InterPro" id="IPR036390">
    <property type="entry name" value="WH_DNA-bd_sf"/>
</dbReference>
<keyword evidence="4" id="KW-0804">Transcription</keyword>
<keyword evidence="3" id="KW-0238">DNA-binding</keyword>
<dbReference type="PANTHER" id="PTHR30537">
    <property type="entry name" value="HTH-TYPE TRANSCRIPTIONAL REGULATOR"/>
    <property type="match status" value="1"/>
</dbReference>